<comment type="caution">
    <text evidence="1">The sequence shown here is derived from an EMBL/GenBank/DDBJ whole genome shotgun (WGS) entry which is preliminary data.</text>
</comment>
<sequence>HDVITWILANVVDIIISIHFALVIAAYAAEHGSKENNYSKA</sequence>
<gene>
    <name evidence="1" type="ORF">DHETER_LOCUS15613</name>
</gene>
<organism evidence="1 2">
    <name type="scientific">Dentiscutata heterogama</name>
    <dbReference type="NCBI Taxonomy" id="1316150"/>
    <lineage>
        <taxon>Eukaryota</taxon>
        <taxon>Fungi</taxon>
        <taxon>Fungi incertae sedis</taxon>
        <taxon>Mucoromycota</taxon>
        <taxon>Glomeromycotina</taxon>
        <taxon>Glomeromycetes</taxon>
        <taxon>Diversisporales</taxon>
        <taxon>Gigasporaceae</taxon>
        <taxon>Dentiscutata</taxon>
    </lineage>
</organism>
<keyword evidence="2" id="KW-1185">Reference proteome</keyword>
<proteinExistence type="predicted"/>
<evidence type="ECO:0000313" key="1">
    <source>
        <dbReference type="EMBL" id="CAG8766864.1"/>
    </source>
</evidence>
<reference evidence="1" key="1">
    <citation type="submission" date="2021-06" db="EMBL/GenBank/DDBJ databases">
        <authorList>
            <person name="Kallberg Y."/>
            <person name="Tangrot J."/>
            <person name="Rosling A."/>
        </authorList>
    </citation>
    <scope>NUCLEOTIDE SEQUENCE</scope>
    <source>
        <strain evidence="1">IL203A</strain>
    </source>
</reference>
<protein>
    <submittedName>
        <fullName evidence="1">1450_t:CDS:1</fullName>
    </submittedName>
</protein>
<dbReference type="EMBL" id="CAJVPU010054387">
    <property type="protein sequence ID" value="CAG8766864.1"/>
    <property type="molecule type" value="Genomic_DNA"/>
</dbReference>
<accession>A0ACA9QW73</accession>
<dbReference type="Proteomes" id="UP000789702">
    <property type="component" value="Unassembled WGS sequence"/>
</dbReference>
<evidence type="ECO:0000313" key="2">
    <source>
        <dbReference type="Proteomes" id="UP000789702"/>
    </source>
</evidence>
<name>A0ACA9QW73_9GLOM</name>
<feature type="non-terminal residue" evidence="1">
    <location>
        <position position="1"/>
    </location>
</feature>